<evidence type="ECO:0000256" key="3">
    <source>
        <dbReference type="ARBA" id="ARBA00022544"/>
    </source>
</evidence>
<dbReference type="Pfam" id="PF25198">
    <property type="entry name" value="Spore_GerAC_N"/>
    <property type="match status" value="1"/>
</dbReference>
<comment type="caution">
    <text evidence="10">The sequence shown here is derived from an EMBL/GenBank/DDBJ whole genome shotgun (WGS) entry which is preliminary data.</text>
</comment>
<dbReference type="RefSeq" id="WP_095136050.1">
    <property type="nucleotide sequence ID" value="NZ_NIBG01000035.1"/>
</dbReference>
<reference evidence="10 11" key="1">
    <citation type="submission" date="2017-06" db="EMBL/GenBank/DDBJ databases">
        <title>Draft genome sequence of anaerobic fermentative bacterium Anaeromicrobium sediminis DY2726D isolated from West Pacific Ocean sediments.</title>
        <authorList>
            <person name="Zeng X."/>
        </authorList>
    </citation>
    <scope>NUCLEOTIDE SEQUENCE [LARGE SCALE GENOMIC DNA]</scope>
    <source>
        <strain evidence="10 11">DY2726D</strain>
    </source>
</reference>
<sequence>MKYKIIRLLILTIFISLLTGCWSKREINELAIATAIGIDKSEEGYLVTVQLINPGEVASEKTSTRTAVTTYRTSGETILEALRRLTVETPRKIYMAHLRLLIYGEELAEEGIGETLDYFSRDHELRTDFYILVAKDTKAEKLLNVLTPVEQIPANKIFSSLEMSQKSWGPTHHVQLDELINSLVSKGKNPVLTGVSIKGEKEVGMSTKNLERVQPSTIVEITNIGGFRKDKLVGWLNEEESKGYNYIIGKVKSTIVVVSSNEKEKIAIELIRTNTKVKGKVEDGEPKIDVELWTEATIGDAGSEMDLSKSENIYKLEKKLGEKIKKAMEAAVNKAQTDLKSDIFGFGEAIHRADPKSWSKLEKYWDRRFENLEVNIKVIAKIRRQGTITKSFYKEVKE</sequence>
<keyword evidence="3" id="KW-0309">Germination</keyword>
<dbReference type="Gene3D" id="6.20.190.10">
    <property type="entry name" value="Nutrient germinant receptor protein C, domain 1"/>
    <property type="match status" value="1"/>
</dbReference>
<keyword evidence="5" id="KW-0472">Membrane</keyword>
<dbReference type="Gene3D" id="3.30.300.210">
    <property type="entry name" value="Nutrient germinant receptor protein C, domain 3"/>
    <property type="match status" value="1"/>
</dbReference>
<evidence type="ECO:0000259" key="9">
    <source>
        <dbReference type="Pfam" id="PF25198"/>
    </source>
</evidence>
<evidence type="ECO:0000313" key="11">
    <source>
        <dbReference type="Proteomes" id="UP000216024"/>
    </source>
</evidence>
<evidence type="ECO:0000256" key="1">
    <source>
        <dbReference type="ARBA" id="ARBA00004635"/>
    </source>
</evidence>
<dbReference type="GO" id="GO:0016020">
    <property type="term" value="C:membrane"/>
    <property type="evidence" value="ECO:0007669"/>
    <property type="project" value="UniProtKB-SubCell"/>
</dbReference>
<evidence type="ECO:0000256" key="2">
    <source>
        <dbReference type="ARBA" id="ARBA00007886"/>
    </source>
</evidence>
<dbReference type="InterPro" id="IPR057336">
    <property type="entry name" value="GerAC_N"/>
</dbReference>
<gene>
    <name evidence="10" type="ORF">CCE28_20870</name>
</gene>
<dbReference type="AlphaFoldDB" id="A0A267MAB6"/>
<evidence type="ECO:0000313" key="10">
    <source>
        <dbReference type="EMBL" id="PAB56352.1"/>
    </source>
</evidence>
<comment type="subcellular location">
    <subcellularLocation>
        <location evidence="1">Membrane</location>
        <topology evidence="1">Lipid-anchor</topology>
    </subcellularLocation>
</comment>
<keyword evidence="6" id="KW-0564">Palmitate</keyword>
<protein>
    <submittedName>
        <fullName evidence="10">Spore gernimation protein GerC</fullName>
    </submittedName>
</protein>
<dbReference type="EMBL" id="NIBG01000035">
    <property type="protein sequence ID" value="PAB56352.1"/>
    <property type="molecule type" value="Genomic_DNA"/>
</dbReference>
<keyword evidence="7" id="KW-0449">Lipoprotein</keyword>
<dbReference type="Proteomes" id="UP000216024">
    <property type="component" value="Unassembled WGS sequence"/>
</dbReference>
<evidence type="ECO:0000256" key="6">
    <source>
        <dbReference type="ARBA" id="ARBA00023139"/>
    </source>
</evidence>
<evidence type="ECO:0000256" key="4">
    <source>
        <dbReference type="ARBA" id="ARBA00022729"/>
    </source>
</evidence>
<dbReference type="InterPro" id="IPR008844">
    <property type="entry name" value="Spore_GerAC-like"/>
</dbReference>
<feature type="domain" description="Spore germination GerAC-like C-terminal" evidence="8">
    <location>
        <begin position="227"/>
        <end position="386"/>
    </location>
</feature>
<evidence type="ECO:0000256" key="7">
    <source>
        <dbReference type="ARBA" id="ARBA00023288"/>
    </source>
</evidence>
<comment type="similarity">
    <text evidence="2">Belongs to the GerABKC lipoprotein family.</text>
</comment>
<evidence type="ECO:0000259" key="8">
    <source>
        <dbReference type="Pfam" id="PF05504"/>
    </source>
</evidence>
<keyword evidence="4" id="KW-0732">Signal</keyword>
<dbReference type="NCBIfam" id="TIGR02887">
    <property type="entry name" value="spore_ger_x_C"/>
    <property type="match status" value="1"/>
</dbReference>
<dbReference type="InterPro" id="IPR038501">
    <property type="entry name" value="Spore_GerAC_C_sf"/>
</dbReference>
<dbReference type="InterPro" id="IPR046953">
    <property type="entry name" value="Spore_GerAC-like_C"/>
</dbReference>
<dbReference type="PANTHER" id="PTHR35789:SF1">
    <property type="entry name" value="SPORE GERMINATION PROTEIN B3"/>
    <property type="match status" value="1"/>
</dbReference>
<dbReference type="GO" id="GO:0009847">
    <property type="term" value="P:spore germination"/>
    <property type="evidence" value="ECO:0007669"/>
    <property type="project" value="InterPro"/>
</dbReference>
<dbReference type="OrthoDB" id="9816067at2"/>
<feature type="domain" description="Spore germination protein N-terminal" evidence="9">
    <location>
        <begin position="24"/>
        <end position="196"/>
    </location>
</feature>
<proteinExistence type="inferred from homology"/>
<dbReference type="Pfam" id="PF05504">
    <property type="entry name" value="Spore_GerAC"/>
    <property type="match status" value="1"/>
</dbReference>
<name>A0A267MAB6_9FIRM</name>
<organism evidence="10 11">
    <name type="scientific">Anaeromicrobium sediminis</name>
    <dbReference type="NCBI Taxonomy" id="1478221"/>
    <lineage>
        <taxon>Bacteria</taxon>
        <taxon>Bacillati</taxon>
        <taxon>Bacillota</taxon>
        <taxon>Clostridia</taxon>
        <taxon>Peptostreptococcales</taxon>
        <taxon>Thermotaleaceae</taxon>
        <taxon>Anaeromicrobium</taxon>
    </lineage>
</organism>
<keyword evidence="11" id="KW-1185">Reference proteome</keyword>
<evidence type="ECO:0000256" key="5">
    <source>
        <dbReference type="ARBA" id="ARBA00023136"/>
    </source>
</evidence>
<dbReference type="PROSITE" id="PS51257">
    <property type="entry name" value="PROKAR_LIPOPROTEIN"/>
    <property type="match status" value="1"/>
</dbReference>
<accession>A0A267MAB6</accession>
<dbReference type="PANTHER" id="PTHR35789">
    <property type="entry name" value="SPORE GERMINATION PROTEIN B3"/>
    <property type="match status" value="1"/>
</dbReference>